<organism evidence="1 2">
    <name type="scientific">Nephila pilipes</name>
    <name type="common">Giant wood spider</name>
    <name type="synonym">Nephila maculata</name>
    <dbReference type="NCBI Taxonomy" id="299642"/>
    <lineage>
        <taxon>Eukaryota</taxon>
        <taxon>Metazoa</taxon>
        <taxon>Ecdysozoa</taxon>
        <taxon>Arthropoda</taxon>
        <taxon>Chelicerata</taxon>
        <taxon>Arachnida</taxon>
        <taxon>Araneae</taxon>
        <taxon>Araneomorphae</taxon>
        <taxon>Entelegynae</taxon>
        <taxon>Araneoidea</taxon>
        <taxon>Nephilidae</taxon>
        <taxon>Nephila</taxon>
    </lineage>
</organism>
<protein>
    <submittedName>
        <fullName evidence="1">Uncharacterized protein</fullName>
    </submittedName>
</protein>
<name>A0A8X6U084_NEPPI</name>
<dbReference type="EMBL" id="BMAW01117713">
    <property type="protein sequence ID" value="GFT76534.1"/>
    <property type="molecule type" value="Genomic_DNA"/>
</dbReference>
<gene>
    <name evidence="1" type="ORF">NPIL_534781</name>
</gene>
<evidence type="ECO:0000313" key="1">
    <source>
        <dbReference type="EMBL" id="GFT76534.1"/>
    </source>
</evidence>
<keyword evidence="2" id="KW-1185">Reference proteome</keyword>
<dbReference type="AlphaFoldDB" id="A0A8X6U084"/>
<reference evidence="1" key="1">
    <citation type="submission" date="2020-08" db="EMBL/GenBank/DDBJ databases">
        <title>Multicomponent nature underlies the extraordinary mechanical properties of spider dragline silk.</title>
        <authorList>
            <person name="Kono N."/>
            <person name="Nakamura H."/>
            <person name="Mori M."/>
            <person name="Yoshida Y."/>
            <person name="Ohtoshi R."/>
            <person name="Malay A.D."/>
            <person name="Moran D.A.P."/>
            <person name="Tomita M."/>
            <person name="Numata K."/>
            <person name="Arakawa K."/>
        </authorList>
    </citation>
    <scope>NUCLEOTIDE SEQUENCE</scope>
</reference>
<evidence type="ECO:0000313" key="2">
    <source>
        <dbReference type="Proteomes" id="UP000887013"/>
    </source>
</evidence>
<accession>A0A8X6U084</accession>
<comment type="caution">
    <text evidence="1">The sequence shown here is derived from an EMBL/GenBank/DDBJ whole genome shotgun (WGS) entry which is preliminary data.</text>
</comment>
<sequence>MVSLILRGLSSSSMSFGLPLLQHQLGWSFGRSGDIRPLRQSVQDGKVSRLGKFYTACRGWSRGKGERVGGGVSLVLMMSCRLKEEVEDYLLRSFGFRMWVVYFSSAADEEGPLVPGGAGTFT</sequence>
<dbReference type="Proteomes" id="UP000887013">
    <property type="component" value="Unassembled WGS sequence"/>
</dbReference>
<proteinExistence type="predicted"/>